<sequence>MSFHIPETLVGWPWSRQLNPYYMEVGTASSLWLRSFNVLDVKAQRAFDLCDVDVLRACCDLMMLLFIYDELSDCEKGSVVQEQAISIMGALRNPGTQRPGGESILGEISRQFWSRTVECAKASILTQERFIKAFDAYTSSVTIEAMDRDANTIRDIESYLVVRRNTIAAYPCFVFLELGMSLPEDVLEDPVIRELKSYIADIIIISNDICSYNVEQARGDTHNILTVAMHELGTDLDGALTWASEYSNTLEKQFIMAMKQVRSWGDSIDKDVMCYVSGLGNCARANDAWNFESQRYFGKEGLAVQRHRKVVLLPRKA</sequence>
<keyword evidence="8" id="KW-1185">Reference proteome</keyword>
<dbReference type="OrthoDB" id="6486656at2759"/>
<evidence type="ECO:0000313" key="8">
    <source>
        <dbReference type="Proteomes" id="UP000053558"/>
    </source>
</evidence>
<dbReference type="GO" id="GO:0010333">
    <property type="term" value="F:terpene synthase activity"/>
    <property type="evidence" value="ECO:0007669"/>
    <property type="project" value="InterPro"/>
</dbReference>
<dbReference type="PANTHER" id="PTHR35201:SF4">
    <property type="entry name" value="BETA-PINACENE SYNTHASE-RELATED"/>
    <property type="match status" value="1"/>
</dbReference>
<dbReference type="InterPro" id="IPR008949">
    <property type="entry name" value="Isoprenoid_synthase_dom_sf"/>
</dbReference>
<proteinExistence type="inferred from homology"/>
<comment type="similarity">
    <text evidence="2 6">Belongs to the terpene synthase family.</text>
</comment>
<evidence type="ECO:0000256" key="5">
    <source>
        <dbReference type="ARBA" id="ARBA00023239"/>
    </source>
</evidence>
<evidence type="ECO:0000256" key="6">
    <source>
        <dbReference type="RuleBase" id="RU366034"/>
    </source>
</evidence>
<dbReference type="OMA" id="ASGAWFR"/>
<evidence type="ECO:0000313" key="7">
    <source>
        <dbReference type="EMBL" id="EIW80053.1"/>
    </source>
</evidence>
<dbReference type="SFLD" id="SFLDS00005">
    <property type="entry name" value="Isoprenoid_Synthase_Type_I"/>
    <property type="match status" value="1"/>
</dbReference>
<name>A0A5M3MLS1_CONPW</name>
<dbReference type="SUPFAM" id="SSF48576">
    <property type="entry name" value="Terpenoid synthases"/>
    <property type="match status" value="1"/>
</dbReference>
<keyword evidence="3 6" id="KW-0479">Metal-binding</keyword>
<dbReference type="GO" id="GO:0008299">
    <property type="term" value="P:isoprenoid biosynthetic process"/>
    <property type="evidence" value="ECO:0007669"/>
    <property type="project" value="UniProtKB-ARBA"/>
</dbReference>
<comment type="caution">
    <text evidence="7">The sequence shown here is derived from an EMBL/GenBank/DDBJ whole genome shotgun (WGS) entry which is preliminary data.</text>
</comment>
<evidence type="ECO:0000256" key="4">
    <source>
        <dbReference type="ARBA" id="ARBA00022842"/>
    </source>
</evidence>
<dbReference type="GO" id="GO:0046872">
    <property type="term" value="F:metal ion binding"/>
    <property type="evidence" value="ECO:0007669"/>
    <property type="project" value="UniProtKB-KW"/>
</dbReference>
<dbReference type="Proteomes" id="UP000053558">
    <property type="component" value="Unassembled WGS sequence"/>
</dbReference>
<reference evidence="8" key="1">
    <citation type="journal article" date="2012" name="Science">
        <title>The Paleozoic origin of enzymatic lignin decomposition reconstructed from 31 fungal genomes.</title>
        <authorList>
            <person name="Floudas D."/>
            <person name="Binder M."/>
            <person name="Riley R."/>
            <person name="Barry K."/>
            <person name="Blanchette R.A."/>
            <person name="Henrissat B."/>
            <person name="Martinez A.T."/>
            <person name="Otillar R."/>
            <person name="Spatafora J.W."/>
            <person name="Yadav J.S."/>
            <person name="Aerts A."/>
            <person name="Benoit I."/>
            <person name="Boyd A."/>
            <person name="Carlson A."/>
            <person name="Copeland A."/>
            <person name="Coutinho P.M."/>
            <person name="de Vries R.P."/>
            <person name="Ferreira P."/>
            <person name="Findley K."/>
            <person name="Foster B."/>
            <person name="Gaskell J."/>
            <person name="Glotzer D."/>
            <person name="Gorecki P."/>
            <person name="Heitman J."/>
            <person name="Hesse C."/>
            <person name="Hori C."/>
            <person name="Igarashi K."/>
            <person name="Jurgens J.A."/>
            <person name="Kallen N."/>
            <person name="Kersten P."/>
            <person name="Kohler A."/>
            <person name="Kuees U."/>
            <person name="Kumar T.K.A."/>
            <person name="Kuo A."/>
            <person name="LaButti K."/>
            <person name="Larrondo L.F."/>
            <person name="Lindquist E."/>
            <person name="Ling A."/>
            <person name="Lombard V."/>
            <person name="Lucas S."/>
            <person name="Lundell T."/>
            <person name="Martin R."/>
            <person name="McLaughlin D.J."/>
            <person name="Morgenstern I."/>
            <person name="Morin E."/>
            <person name="Murat C."/>
            <person name="Nagy L.G."/>
            <person name="Nolan M."/>
            <person name="Ohm R.A."/>
            <person name="Patyshakuliyeva A."/>
            <person name="Rokas A."/>
            <person name="Ruiz-Duenas F.J."/>
            <person name="Sabat G."/>
            <person name="Salamov A."/>
            <person name="Samejima M."/>
            <person name="Schmutz J."/>
            <person name="Slot J.C."/>
            <person name="St John F."/>
            <person name="Stenlid J."/>
            <person name="Sun H."/>
            <person name="Sun S."/>
            <person name="Syed K."/>
            <person name="Tsang A."/>
            <person name="Wiebenga A."/>
            <person name="Young D."/>
            <person name="Pisabarro A."/>
            <person name="Eastwood D.C."/>
            <person name="Martin F."/>
            <person name="Cullen D."/>
            <person name="Grigoriev I.V."/>
            <person name="Hibbett D.S."/>
        </authorList>
    </citation>
    <scope>NUCLEOTIDE SEQUENCE [LARGE SCALE GENOMIC DNA]</scope>
    <source>
        <strain evidence="8">RWD-64-598 SS2</strain>
    </source>
</reference>
<dbReference type="PANTHER" id="PTHR35201">
    <property type="entry name" value="TERPENE SYNTHASE"/>
    <property type="match status" value="1"/>
</dbReference>
<organism evidence="7 8">
    <name type="scientific">Coniophora puteana (strain RWD-64-598)</name>
    <name type="common">Brown rot fungus</name>
    <dbReference type="NCBI Taxonomy" id="741705"/>
    <lineage>
        <taxon>Eukaryota</taxon>
        <taxon>Fungi</taxon>
        <taxon>Dikarya</taxon>
        <taxon>Basidiomycota</taxon>
        <taxon>Agaricomycotina</taxon>
        <taxon>Agaricomycetes</taxon>
        <taxon>Agaricomycetidae</taxon>
        <taxon>Boletales</taxon>
        <taxon>Coniophorineae</taxon>
        <taxon>Coniophoraceae</taxon>
        <taxon>Coniophora</taxon>
    </lineage>
</organism>
<keyword evidence="4 6" id="KW-0460">Magnesium</keyword>
<gene>
    <name evidence="7" type="ORF">CONPUDRAFT_58009</name>
</gene>
<dbReference type="RefSeq" id="XP_007769726.1">
    <property type="nucleotide sequence ID" value="XM_007771536.1"/>
</dbReference>
<dbReference type="GeneID" id="19207919"/>
<dbReference type="AlphaFoldDB" id="A0A5M3MLS1"/>
<comment type="cofactor">
    <cofactor evidence="1 6">
        <name>Mg(2+)</name>
        <dbReference type="ChEBI" id="CHEBI:18420"/>
    </cofactor>
</comment>
<dbReference type="KEGG" id="cput:CONPUDRAFT_58009"/>
<evidence type="ECO:0000256" key="3">
    <source>
        <dbReference type="ARBA" id="ARBA00022723"/>
    </source>
</evidence>
<dbReference type="Gene3D" id="1.10.600.10">
    <property type="entry name" value="Farnesyl Diphosphate Synthase"/>
    <property type="match status" value="1"/>
</dbReference>
<keyword evidence="5 6" id="KW-0456">Lyase</keyword>
<dbReference type="SFLD" id="SFLDG01020">
    <property type="entry name" value="Terpene_Cyclase_Like_2"/>
    <property type="match status" value="1"/>
</dbReference>
<dbReference type="EC" id="4.2.3.-" evidence="6"/>
<evidence type="ECO:0000256" key="2">
    <source>
        <dbReference type="ARBA" id="ARBA00006333"/>
    </source>
</evidence>
<dbReference type="Pfam" id="PF19086">
    <property type="entry name" value="Terpene_syn_C_2"/>
    <property type="match status" value="1"/>
</dbReference>
<protein>
    <recommendedName>
        <fullName evidence="6">Terpene synthase</fullName>
        <ecNumber evidence="6">4.2.3.-</ecNumber>
    </recommendedName>
</protein>
<evidence type="ECO:0000256" key="1">
    <source>
        <dbReference type="ARBA" id="ARBA00001946"/>
    </source>
</evidence>
<dbReference type="InterPro" id="IPR034686">
    <property type="entry name" value="Terpene_cyclase-like_2"/>
</dbReference>
<dbReference type="EMBL" id="JH711580">
    <property type="protein sequence ID" value="EIW80053.1"/>
    <property type="molecule type" value="Genomic_DNA"/>
</dbReference>
<accession>A0A5M3MLS1</accession>